<keyword evidence="1" id="KW-0648">Protein biosynthesis</keyword>
<dbReference type="PANTHER" id="PTHR11451">
    <property type="entry name" value="THREONINE-TRNA LIGASE"/>
    <property type="match status" value="1"/>
</dbReference>
<dbReference type="InterPro" id="IPR004154">
    <property type="entry name" value="Anticodon-bd"/>
</dbReference>
<dbReference type="SUPFAM" id="SSF52954">
    <property type="entry name" value="Class II aaRS ABD-related"/>
    <property type="match status" value="1"/>
</dbReference>
<organism evidence="3 4">
    <name type="scientific">Durusdinium trenchii</name>
    <dbReference type="NCBI Taxonomy" id="1381693"/>
    <lineage>
        <taxon>Eukaryota</taxon>
        <taxon>Sar</taxon>
        <taxon>Alveolata</taxon>
        <taxon>Dinophyceae</taxon>
        <taxon>Suessiales</taxon>
        <taxon>Symbiodiniaceae</taxon>
        <taxon>Durusdinium</taxon>
    </lineage>
</organism>
<proteinExistence type="predicted"/>
<protein>
    <submittedName>
        <fullName evidence="3">Mitochondrial 1 (AtSYT1) (Threonyl-tRNA synthetase) (ThrRS)</fullName>
    </submittedName>
</protein>
<evidence type="ECO:0000256" key="1">
    <source>
        <dbReference type="ARBA" id="ARBA00022917"/>
    </source>
</evidence>
<dbReference type="Gene3D" id="3.40.50.800">
    <property type="entry name" value="Anticodon-binding domain"/>
    <property type="match status" value="1"/>
</dbReference>
<gene>
    <name evidence="3" type="ORF">SCF082_LOCUS10322</name>
</gene>
<comment type="caution">
    <text evidence="3">The sequence shown here is derived from an EMBL/GenBank/DDBJ whole genome shotgun (WGS) entry which is preliminary data.</text>
</comment>
<evidence type="ECO:0000313" key="4">
    <source>
        <dbReference type="Proteomes" id="UP001642464"/>
    </source>
</evidence>
<keyword evidence="4" id="KW-1185">Reference proteome</keyword>
<sequence>MVIPVSDDAFEYATYVKETLHARGFHVEANLGDGTLNKKVREAQVAQFNYILVVGKDEEEQLAVNVRVRGQKRPLGTKGLQEFLEELEEPKTACSRRRGVVLVV</sequence>
<dbReference type="Pfam" id="PF03129">
    <property type="entry name" value="HGTP_anticodon"/>
    <property type="match status" value="1"/>
</dbReference>
<dbReference type="Proteomes" id="UP001642464">
    <property type="component" value="Unassembled WGS sequence"/>
</dbReference>
<feature type="domain" description="Anticodon-binding" evidence="2">
    <location>
        <begin position="1"/>
        <end position="89"/>
    </location>
</feature>
<dbReference type="PANTHER" id="PTHR11451:SF46">
    <property type="entry name" value="THREONINE--TRNA LIGASE"/>
    <property type="match status" value="1"/>
</dbReference>
<dbReference type="InterPro" id="IPR036621">
    <property type="entry name" value="Anticodon-bd_dom_sf"/>
</dbReference>
<accession>A0ABP0J592</accession>
<dbReference type="EMBL" id="CAXAMM010006014">
    <property type="protein sequence ID" value="CAK9009538.1"/>
    <property type="molecule type" value="Genomic_DNA"/>
</dbReference>
<evidence type="ECO:0000259" key="2">
    <source>
        <dbReference type="Pfam" id="PF03129"/>
    </source>
</evidence>
<reference evidence="3 4" key="1">
    <citation type="submission" date="2024-02" db="EMBL/GenBank/DDBJ databases">
        <authorList>
            <person name="Chen Y."/>
            <person name="Shah S."/>
            <person name="Dougan E. K."/>
            <person name="Thang M."/>
            <person name="Chan C."/>
        </authorList>
    </citation>
    <scope>NUCLEOTIDE SEQUENCE [LARGE SCALE GENOMIC DNA]</scope>
</reference>
<evidence type="ECO:0000313" key="3">
    <source>
        <dbReference type="EMBL" id="CAK9009538.1"/>
    </source>
</evidence>
<name>A0ABP0J592_9DINO</name>